<evidence type="ECO:0000313" key="1">
    <source>
        <dbReference type="EMBL" id="SMY09965.1"/>
    </source>
</evidence>
<organism evidence="1 2">
    <name type="scientific">Flavimaricola marinus</name>
    <dbReference type="NCBI Taxonomy" id="1819565"/>
    <lineage>
        <taxon>Bacteria</taxon>
        <taxon>Pseudomonadati</taxon>
        <taxon>Pseudomonadota</taxon>
        <taxon>Alphaproteobacteria</taxon>
        <taxon>Rhodobacterales</taxon>
        <taxon>Paracoccaceae</taxon>
        <taxon>Flavimaricola</taxon>
    </lineage>
</organism>
<dbReference type="Proteomes" id="UP000201613">
    <property type="component" value="Unassembled WGS sequence"/>
</dbReference>
<evidence type="ECO:0000313" key="2">
    <source>
        <dbReference type="Proteomes" id="UP000201613"/>
    </source>
</evidence>
<dbReference type="EMBL" id="FXZK01000015">
    <property type="protein sequence ID" value="SMY09965.1"/>
    <property type="molecule type" value="Genomic_DNA"/>
</dbReference>
<name>A0A238LKQ1_9RHOB</name>
<protein>
    <submittedName>
        <fullName evidence="1">Uncharacterized protein</fullName>
    </submittedName>
</protein>
<proteinExistence type="predicted"/>
<keyword evidence="2" id="KW-1185">Reference proteome</keyword>
<gene>
    <name evidence="1" type="ORF">LOM8899_04139</name>
</gene>
<accession>A0A238LKQ1</accession>
<sequence>MFVAAVPTLGGSSQPYLVQFELEPTFAGLSLPHNAGDIR</sequence>
<dbReference type="AlphaFoldDB" id="A0A238LKQ1"/>
<reference evidence="2" key="1">
    <citation type="submission" date="2017-05" db="EMBL/GenBank/DDBJ databases">
        <authorList>
            <person name="Rodrigo-Torres L."/>
            <person name="Arahal R. D."/>
            <person name="Lucena T."/>
        </authorList>
    </citation>
    <scope>NUCLEOTIDE SEQUENCE [LARGE SCALE GENOMIC DNA]</scope>
    <source>
        <strain evidence="2">CECT 8899</strain>
    </source>
</reference>